<gene>
    <name evidence="2" type="ORF">E4O92_04030</name>
</gene>
<sequence length="531" mass="59516">MNKLKIGLLLDNIEIDKYALDLLNWAVRQDGLEVTTVLVRHRAALPPAPRATTLPELLFKIVLAIEGMLIRLFRAHRAHLLAYRLADAAPGCALVRLPLDEHAGVPALGLDLLVYGGTGAPPAGLAGMARLGIVALDYHGQRASRAAPPGFWEAYSKASKTEFEIRHTAPGSASSRVLAAGSFSTKFFFLLNQAHLYSKAGAQLKGLLKTIAATRCLPLEDRSRPYSGPYRLAPRWHQSLAYLGKLGARLAAKAFYRAFNFHEKWGISCVYADWKNAALWNSTRISAPRGHFWADPFLCTHNGKTYCFVEDYVYKSKRGHISVLEITDQGAQPLGDCIREPFHLSFPFLFRYKGELYMCPESSAARQIRIYRCKAFPLEWELCAVAMDNISAADSMLFEHGGRWWLLTNLDRSGLNDHCSELHLFHADSPFAAHWRAHPQNPLRVDAEGGRNAGLIVEDQRLVRAAQRQGFDQYGEGLNLYEIVELNEQRYVERLVFELGCTFRDGLLGSHHMSTTGRITVVDHLDRCFFP</sequence>
<feature type="domain" description="Glucosamine inositolphosphorylceramide transferase 1 N-terminal" evidence="1">
    <location>
        <begin position="290"/>
        <end position="493"/>
    </location>
</feature>
<evidence type="ECO:0000313" key="2">
    <source>
        <dbReference type="EMBL" id="TFW34380.1"/>
    </source>
</evidence>
<dbReference type="RefSeq" id="WP_135188466.1">
    <property type="nucleotide sequence ID" value="NZ_SPUM01000026.1"/>
</dbReference>
<evidence type="ECO:0000259" key="1">
    <source>
        <dbReference type="Pfam" id="PF24793"/>
    </source>
</evidence>
<proteinExistence type="predicted"/>
<dbReference type="SUPFAM" id="SSF75005">
    <property type="entry name" value="Arabinanase/levansucrase/invertase"/>
    <property type="match status" value="1"/>
</dbReference>
<dbReference type="InterPro" id="IPR056442">
    <property type="entry name" value="GINT1_N"/>
</dbReference>
<name>A0A4Y9T8R6_9BURK</name>
<dbReference type="Proteomes" id="UP000297258">
    <property type="component" value="Unassembled WGS sequence"/>
</dbReference>
<dbReference type="AlphaFoldDB" id="A0A4Y9T8R6"/>
<organism evidence="2 3">
    <name type="scientific">Massilia horti</name>
    <dbReference type="NCBI Taxonomy" id="2562153"/>
    <lineage>
        <taxon>Bacteria</taxon>
        <taxon>Pseudomonadati</taxon>
        <taxon>Pseudomonadota</taxon>
        <taxon>Betaproteobacteria</taxon>
        <taxon>Burkholderiales</taxon>
        <taxon>Oxalobacteraceae</taxon>
        <taxon>Telluria group</taxon>
        <taxon>Massilia</taxon>
    </lineage>
</organism>
<protein>
    <recommendedName>
        <fullName evidence="1">Glucosamine inositolphosphorylceramide transferase 1 N-terminal domain-containing protein</fullName>
    </recommendedName>
</protein>
<dbReference type="InterPro" id="IPR023296">
    <property type="entry name" value="Glyco_hydro_beta-prop_sf"/>
</dbReference>
<reference evidence="2 3" key="1">
    <citation type="submission" date="2019-03" db="EMBL/GenBank/DDBJ databases">
        <title>Draft genome of Massilia hortus sp. nov., a novel bacterial species of the Oxalobacteraceae family.</title>
        <authorList>
            <person name="Peta V."/>
            <person name="Raths R."/>
            <person name="Bucking H."/>
        </authorList>
    </citation>
    <scope>NUCLEOTIDE SEQUENCE [LARGE SCALE GENOMIC DNA]</scope>
    <source>
        <strain evidence="2 3">ONC3</strain>
    </source>
</reference>
<dbReference type="Pfam" id="PF24793">
    <property type="entry name" value="GINT1_N"/>
    <property type="match status" value="1"/>
</dbReference>
<dbReference type="EMBL" id="SPUM01000026">
    <property type="protein sequence ID" value="TFW34380.1"/>
    <property type="molecule type" value="Genomic_DNA"/>
</dbReference>
<accession>A0A4Y9T8R6</accession>
<evidence type="ECO:0000313" key="3">
    <source>
        <dbReference type="Proteomes" id="UP000297258"/>
    </source>
</evidence>
<dbReference type="OrthoDB" id="3771157at2"/>
<comment type="caution">
    <text evidence="2">The sequence shown here is derived from an EMBL/GenBank/DDBJ whole genome shotgun (WGS) entry which is preliminary data.</text>
</comment>
<keyword evidence="3" id="KW-1185">Reference proteome</keyword>